<feature type="domain" description="HTH myb-type" evidence="7">
    <location>
        <begin position="317"/>
        <end position="366"/>
    </location>
</feature>
<feature type="domain" description="Myb-like" evidence="6">
    <location>
        <begin position="419"/>
        <end position="469"/>
    </location>
</feature>
<feature type="region of interest" description="Disordered" evidence="5">
    <location>
        <begin position="22"/>
        <end position="59"/>
    </location>
</feature>
<comment type="caution">
    <text evidence="8">The sequence shown here is derived from an EMBL/GenBank/DDBJ whole genome shotgun (WGS) entry which is preliminary data.</text>
</comment>
<dbReference type="EMBL" id="BEGY01000042">
    <property type="protein sequence ID" value="GAX79464.1"/>
    <property type="molecule type" value="Genomic_DNA"/>
</dbReference>
<evidence type="ECO:0000259" key="7">
    <source>
        <dbReference type="PROSITE" id="PS51294"/>
    </source>
</evidence>
<dbReference type="GO" id="GO:0000978">
    <property type="term" value="F:RNA polymerase II cis-regulatory region sequence-specific DNA binding"/>
    <property type="evidence" value="ECO:0007669"/>
    <property type="project" value="TreeGrafter"/>
</dbReference>
<dbReference type="PANTHER" id="PTHR46621">
    <property type="entry name" value="SNRNA-ACTIVATING PROTEIN COMPLEX SUBUNIT 4"/>
    <property type="match status" value="1"/>
</dbReference>
<keyword evidence="9" id="KW-1185">Reference proteome</keyword>
<accession>A0A250X8R2</accession>
<reference evidence="8 9" key="1">
    <citation type="submission" date="2017-08" db="EMBL/GenBank/DDBJ databases">
        <title>Acidophilic green algal genome provides insights into adaptation to an acidic environment.</title>
        <authorList>
            <person name="Hirooka S."/>
            <person name="Hirose Y."/>
            <person name="Kanesaki Y."/>
            <person name="Higuchi S."/>
            <person name="Fujiwara T."/>
            <person name="Onuma R."/>
            <person name="Era A."/>
            <person name="Ohbayashi R."/>
            <person name="Uzuka A."/>
            <person name="Nozaki H."/>
            <person name="Yoshikawa H."/>
            <person name="Miyagishima S.Y."/>
        </authorList>
    </citation>
    <scope>NUCLEOTIDE SEQUENCE [LARGE SCALE GENOMIC DNA]</scope>
    <source>
        <strain evidence="8 9">NIES-2499</strain>
    </source>
</reference>
<dbReference type="Gene3D" id="1.10.10.60">
    <property type="entry name" value="Homeodomain-like"/>
    <property type="match status" value="3"/>
</dbReference>
<feature type="compositionally biased region" description="Acidic residues" evidence="5">
    <location>
        <begin position="39"/>
        <end position="50"/>
    </location>
</feature>
<keyword evidence="2" id="KW-0238">DNA-binding</keyword>
<feature type="region of interest" description="Disordered" evidence="5">
    <location>
        <begin position="637"/>
        <end position="668"/>
    </location>
</feature>
<evidence type="ECO:0000256" key="2">
    <source>
        <dbReference type="ARBA" id="ARBA00023125"/>
    </source>
</evidence>
<evidence type="ECO:0000313" key="9">
    <source>
        <dbReference type="Proteomes" id="UP000232323"/>
    </source>
</evidence>
<feature type="region of interest" description="Disordered" evidence="5">
    <location>
        <begin position="542"/>
        <end position="564"/>
    </location>
</feature>
<organism evidence="8 9">
    <name type="scientific">Chlamydomonas eustigma</name>
    <dbReference type="NCBI Taxonomy" id="1157962"/>
    <lineage>
        <taxon>Eukaryota</taxon>
        <taxon>Viridiplantae</taxon>
        <taxon>Chlorophyta</taxon>
        <taxon>core chlorophytes</taxon>
        <taxon>Chlorophyceae</taxon>
        <taxon>CS clade</taxon>
        <taxon>Chlamydomonadales</taxon>
        <taxon>Chlamydomonadaceae</taxon>
        <taxon>Chlamydomonas</taxon>
    </lineage>
</organism>
<feature type="domain" description="HTH myb-type" evidence="7">
    <location>
        <begin position="370"/>
        <end position="413"/>
    </location>
</feature>
<dbReference type="GO" id="GO:0001006">
    <property type="term" value="F:RNA polymerase III type 3 promoter sequence-specific DNA binding"/>
    <property type="evidence" value="ECO:0007669"/>
    <property type="project" value="TreeGrafter"/>
</dbReference>
<evidence type="ECO:0000256" key="5">
    <source>
        <dbReference type="SAM" id="MobiDB-lite"/>
    </source>
</evidence>
<keyword evidence="1" id="KW-0805">Transcription regulation</keyword>
<protein>
    <recommendedName>
        <fullName evidence="10">snRNA-activating protein complex subunit 4</fullName>
    </recommendedName>
</protein>
<dbReference type="GO" id="GO:0019185">
    <property type="term" value="C:snRNA-activating protein complex"/>
    <property type="evidence" value="ECO:0007669"/>
    <property type="project" value="TreeGrafter"/>
</dbReference>
<keyword evidence="3" id="KW-0804">Transcription</keyword>
<dbReference type="PANTHER" id="PTHR46621:SF1">
    <property type="entry name" value="SNRNA-ACTIVATING PROTEIN COMPLEX SUBUNIT 4"/>
    <property type="match status" value="1"/>
</dbReference>
<dbReference type="GO" id="GO:0042795">
    <property type="term" value="P:snRNA transcription by RNA polymerase II"/>
    <property type="evidence" value="ECO:0007669"/>
    <property type="project" value="TreeGrafter"/>
</dbReference>
<dbReference type="Pfam" id="PF13921">
    <property type="entry name" value="Myb_DNA-bind_6"/>
    <property type="match status" value="1"/>
</dbReference>
<proteinExistence type="predicted"/>
<dbReference type="AlphaFoldDB" id="A0A250X8R2"/>
<evidence type="ECO:0000313" key="8">
    <source>
        <dbReference type="EMBL" id="GAX79464.1"/>
    </source>
</evidence>
<dbReference type="Pfam" id="PF00249">
    <property type="entry name" value="Myb_DNA-binding"/>
    <property type="match status" value="2"/>
</dbReference>
<evidence type="ECO:0000256" key="4">
    <source>
        <dbReference type="ARBA" id="ARBA00023242"/>
    </source>
</evidence>
<dbReference type="Proteomes" id="UP000232323">
    <property type="component" value="Unassembled WGS sequence"/>
</dbReference>
<name>A0A250X8R2_9CHLO</name>
<feature type="domain" description="HTH myb-type" evidence="7">
    <location>
        <begin position="419"/>
        <end position="473"/>
    </location>
</feature>
<evidence type="ECO:0000256" key="3">
    <source>
        <dbReference type="ARBA" id="ARBA00023163"/>
    </source>
</evidence>
<dbReference type="InterPro" id="IPR017930">
    <property type="entry name" value="Myb_dom"/>
</dbReference>
<dbReference type="InterPro" id="IPR051575">
    <property type="entry name" value="Myb-like_DNA-bd"/>
</dbReference>
<sequence length="668" mass="76143">MDADEYDYQTVLAEVERLKALQHLDTDPAEQSLNSGSSGEDDAESLESEDSLSGRDTALSDDALDSMSEQSEDCVPADEDNLLLGLGFQGLQDEQDLSEDDPTVEGDTSITLQPGEYIVPGTRLAHMFEALEKNRKLQECLRSIMSKVDKLIDRNWKDDRIVREAIEPSNRGRPRSRILPEGQEQLRTSNFWFVNGHYPAPNPDTLQNIELLTQQPGSLERQKWSLVFIQRLTTGVLTEVQTVLTERSLKREYQAPEGLSHEFDRIKGITLDSEEAQKVIASFTIEQWRRVSKSFVKDRSPEECCIYYRNSVARQKPWSLEESAKLTALAKEHKERNWELIATELGQCRTPAQCLKHYLKYNQPEHVRTRSQWTNADDELLRQLVARYGTKWVTIATEMGGRFDRHQLRDRWHGQTQGKDHRKTGRWARDEDERLQEAVKECGPKWKKVCILVRSRTAQQCRERYMNVLSPELTDQPVTGEEVCSINAMCKEHMRAHGRIIWRLVAQAHPGRTDEGIRRIWKGLKRDGEGYLPPKRAFKRAGMKKVEGSEQQQEMDTEEESAPENVERYVDNALNQGVGVAGQLQLISTSHMAFANHNFDPLKEFILTEPGLSAGPASAACPAVDVLYHSVNPSQTDSYNISVPDCNEKKRDTTLVPDGRKGKRGRKS</sequence>
<dbReference type="STRING" id="1157962.A0A250X8R2"/>
<dbReference type="InterPro" id="IPR009057">
    <property type="entry name" value="Homeodomain-like_sf"/>
</dbReference>
<evidence type="ECO:0008006" key="10">
    <source>
        <dbReference type="Google" id="ProtNLM"/>
    </source>
</evidence>
<dbReference type="CDD" id="cd00167">
    <property type="entry name" value="SANT"/>
    <property type="match status" value="3"/>
</dbReference>
<feature type="compositionally biased region" description="Acidic residues" evidence="5">
    <location>
        <begin position="553"/>
        <end position="562"/>
    </location>
</feature>
<keyword evidence="4" id="KW-0539">Nucleus</keyword>
<evidence type="ECO:0000259" key="6">
    <source>
        <dbReference type="PROSITE" id="PS50090"/>
    </source>
</evidence>
<dbReference type="PROSITE" id="PS50090">
    <property type="entry name" value="MYB_LIKE"/>
    <property type="match status" value="3"/>
</dbReference>
<dbReference type="SUPFAM" id="SSF46689">
    <property type="entry name" value="Homeodomain-like"/>
    <property type="match status" value="2"/>
</dbReference>
<dbReference type="PROSITE" id="PS51294">
    <property type="entry name" value="HTH_MYB"/>
    <property type="match status" value="3"/>
</dbReference>
<dbReference type="GO" id="GO:0042796">
    <property type="term" value="P:snRNA transcription by RNA polymerase III"/>
    <property type="evidence" value="ECO:0007669"/>
    <property type="project" value="TreeGrafter"/>
</dbReference>
<evidence type="ECO:0000256" key="1">
    <source>
        <dbReference type="ARBA" id="ARBA00023015"/>
    </source>
</evidence>
<dbReference type="SMART" id="SM00717">
    <property type="entry name" value="SANT"/>
    <property type="match status" value="4"/>
</dbReference>
<feature type="domain" description="Myb-like" evidence="6">
    <location>
        <begin position="365"/>
        <end position="416"/>
    </location>
</feature>
<feature type="domain" description="Myb-like" evidence="6">
    <location>
        <begin position="310"/>
        <end position="362"/>
    </location>
</feature>
<gene>
    <name evidence="8" type="ORF">CEUSTIGMA_g6905.t1</name>
</gene>
<dbReference type="OrthoDB" id="515134at2759"/>
<dbReference type="InterPro" id="IPR001005">
    <property type="entry name" value="SANT/Myb"/>
</dbReference>